<evidence type="ECO:0000313" key="1">
    <source>
        <dbReference type="EMBL" id="SCF15331.1"/>
    </source>
</evidence>
<dbReference type="AlphaFoldDB" id="A0A1C4Y4L1"/>
<gene>
    <name evidence="1" type="ORF">GA0070558_13463</name>
</gene>
<reference evidence="1 2" key="1">
    <citation type="submission" date="2016-06" db="EMBL/GenBank/DDBJ databases">
        <authorList>
            <person name="Kjaerup R.B."/>
            <person name="Dalgaard T.S."/>
            <person name="Juul-Madsen H.R."/>
        </authorList>
    </citation>
    <scope>NUCLEOTIDE SEQUENCE [LARGE SCALE GENOMIC DNA]</scope>
    <source>
        <strain evidence="1 2">DSM 45626</strain>
    </source>
</reference>
<dbReference type="Proteomes" id="UP000199375">
    <property type="component" value="Unassembled WGS sequence"/>
</dbReference>
<proteinExistence type="predicted"/>
<dbReference type="EMBL" id="FMCW01000034">
    <property type="protein sequence ID" value="SCF15331.1"/>
    <property type="molecule type" value="Genomic_DNA"/>
</dbReference>
<name>A0A1C4Y4L1_9ACTN</name>
<sequence>MRASGGTVTTPVEEPAAGRNCYRVGVRLRDGVAVGLLFNAAALLVAAAEPQDRHSVTLTFVNVPAGNLFSEAGLRVATAAELIQPLGDSDLRFLTEDERRDAAYHRPDRLGDLLFNWFD</sequence>
<accession>A0A1C4Y4L1</accession>
<protein>
    <submittedName>
        <fullName evidence="1">Uncharacterized protein</fullName>
    </submittedName>
</protein>
<evidence type="ECO:0000313" key="2">
    <source>
        <dbReference type="Proteomes" id="UP000199375"/>
    </source>
</evidence>
<organism evidence="1 2">
    <name type="scientific">Micromonospora haikouensis</name>
    <dbReference type="NCBI Taxonomy" id="686309"/>
    <lineage>
        <taxon>Bacteria</taxon>
        <taxon>Bacillati</taxon>
        <taxon>Actinomycetota</taxon>
        <taxon>Actinomycetes</taxon>
        <taxon>Micromonosporales</taxon>
        <taxon>Micromonosporaceae</taxon>
        <taxon>Micromonospora</taxon>
    </lineage>
</organism>